<feature type="region of interest" description="Disordered" evidence="1">
    <location>
        <begin position="349"/>
        <end position="400"/>
    </location>
</feature>
<keyword evidence="2" id="KW-0812">Transmembrane</keyword>
<dbReference type="GO" id="GO:0004416">
    <property type="term" value="F:hydroxyacylglutathione hydrolase activity"/>
    <property type="evidence" value="ECO:0007669"/>
    <property type="project" value="UniProtKB-EC"/>
</dbReference>
<dbReference type="PANTHER" id="PTHR30619:SF7">
    <property type="entry name" value="BETA-LACTAMASE DOMAIN PROTEIN"/>
    <property type="match status" value="1"/>
</dbReference>
<proteinExistence type="predicted"/>
<dbReference type="Gene3D" id="3.60.15.10">
    <property type="entry name" value="Ribonuclease Z/Hydroxyacylglutathione hydrolase-like"/>
    <property type="match status" value="1"/>
</dbReference>
<name>A0A151ANL6_9CLOT</name>
<comment type="caution">
    <text evidence="4">The sequence shown here is derived from an EMBL/GenBank/DDBJ whole genome shotgun (WGS) entry which is preliminary data.</text>
</comment>
<keyword evidence="4" id="KW-0378">Hydrolase</keyword>
<organism evidence="4 5">
    <name type="scientific">Clostridium colicanis DSM 13634</name>
    <dbReference type="NCBI Taxonomy" id="1121305"/>
    <lineage>
        <taxon>Bacteria</taxon>
        <taxon>Bacillati</taxon>
        <taxon>Bacillota</taxon>
        <taxon>Clostridia</taxon>
        <taxon>Eubacteriales</taxon>
        <taxon>Clostridiaceae</taxon>
        <taxon>Clostridium</taxon>
    </lineage>
</organism>
<reference evidence="4 5" key="1">
    <citation type="submission" date="2016-02" db="EMBL/GenBank/DDBJ databases">
        <title>Genome sequence of Clostridium colicanis DSM 13634.</title>
        <authorList>
            <person name="Poehlein A."/>
            <person name="Daniel R."/>
        </authorList>
    </citation>
    <scope>NUCLEOTIDE SEQUENCE [LARGE SCALE GENOMIC DNA]</scope>
    <source>
        <strain evidence="4 5">DSM 13634</strain>
    </source>
</reference>
<evidence type="ECO:0000256" key="1">
    <source>
        <dbReference type="SAM" id="MobiDB-lite"/>
    </source>
</evidence>
<evidence type="ECO:0000256" key="2">
    <source>
        <dbReference type="SAM" id="Phobius"/>
    </source>
</evidence>
<dbReference type="STRING" id="1121305.CLCOL_09550"/>
<dbReference type="PATRIC" id="fig|1121305.3.peg.968"/>
<dbReference type="InterPro" id="IPR036866">
    <property type="entry name" value="RibonucZ/Hydroxyglut_hydro"/>
</dbReference>
<feature type="compositionally biased region" description="Low complexity" evidence="1">
    <location>
        <begin position="352"/>
        <end position="398"/>
    </location>
</feature>
<dbReference type="PANTHER" id="PTHR30619">
    <property type="entry name" value="DNA INTERNALIZATION/COMPETENCE PROTEIN COMEC/REC2"/>
    <property type="match status" value="1"/>
</dbReference>
<dbReference type="InterPro" id="IPR052159">
    <property type="entry name" value="Competence_DNA_uptake"/>
</dbReference>
<evidence type="ECO:0000313" key="4">
    <source>
        <dbReference type="EMBL" id="KYH29222.1"/>
    </source>
</evidence>
<dbReference type="PROSITE" id="PS51257">
    <property type="entry name" value="PROKAR_LIPOPROTEIN"/>
    <property type="match status" value="1"/>
</dbReference>
<feature type="compositionally biased region" description="Basic and acidic residues" evidence="1">
    <location>
        <begin position="61"/>
        <end position="81"/>
    </location>
</feature>
<protein>
    <submittedName>
        <fullName evidence="4">Hydroxyacylglutathione hydrolase</fullName>
        <ecNumber evidence="4">3.1.2.6</ecNumber>
    </submittedName>
</protein>
<dbReference type="AlphaFoldDB" id="A0A151ANL6"/>
<keyword evidence="2" id="KW-0472">Membrane</keyword>
<dbReference type="InterPro" id="IPR035681">
    <property type="entry name" value="ComA-like_MBL"/>
</dbReference>
<keyword evidence="5" id="KW-1185">Reference proteome</keyword>
<evidence type="ECO:0000313" key="5">
    <source>
        <dbReference type="Proteomes" id="UP000075374"/>
    </source>
</evidence>
<accession>A0A151ANL6</accession>
<dbReference type="RefSeq" id="WP_242862615.1">
    <property type="nucleotide sequence ID" value="NZ_LTBB01000004.1"/>
</dbReference>
<dbReference type="Proteomes" id="UP000075374">
    <property type="component" value="Unassembled WGS sequence"/>
</dbReference>
<dbReference type="EC" id="3.1.2.6" evidence="4"/>
<gene>
    <name evidence="4" type="primary">gloB_1</name>
    <name evidence="4" type="ORF">CLCOL_09550</name>
</gene>
<evidence type="ECO:0000259" key="3">
    <source>
        <dbReference type="SMART" id="SM00849"/>
    </source>
</evidence>
<dbReference type="EMBL" id="LTBB01000004">
    <property type="protein sequence ID" value="KYH29222.1"/>
    <property type="molecule type" value="Genomic_DNA"/>
</dbReference>
<dbReference type="SUPFAM" id="SSF56281">
    <property type="entry name" value="Metallo-hydrolase/oxidoreductase"/>
    <property type="match status" value="1"/>
</dbReference>
<dbReference type="Pfam" id="PF00753">
    <property type="entry name" value="Lactamase_B"/>
    <property type="match status" value="1"/>
</dbReference>
<sequence>MNKYLKTKDKLRKYSIIHLLIFIISIMFLFTSCGSSSHISNSNIKNQDSIEASNTSKHNKNSSEEKKDELQASSNEKDKTKNNGTSTNGSGDLKVHFIDVGQADSILITQGSNNMLIDAGNNEDSDLVVNYLKKQGITKLDYVIGTHPHEDHIGGLDAVIRAFDVKKVYMPKKTSTTKTYKDVITAIKDKGLKIAIPSRGTTFKLGEAVATVVAPSESSDYEDVNNYSIVIKLKYKNTSFLFAGDAEDILEKEIIKGGYDIKVDVLKVGHHGSRSSTTQEFLNKVSPKYAVISVGQGNEYGHPHKSTMDRLKSKGIPVYRTDEAGTIIATSNGNSIAFNVKAGSYNYRDNNSKSSESNKYYTNTSSSKASTGSVTKSSTKSTTNNASKSTTNNNVSKGLIKGNINSKGEKIYHLPGGAYYDKTIPEVWFNTEEEARAAGFRPSKK</sequence>
<feature type="region of interest" description="Disordered" evidence="1">
    <location>
        <begin position="50"/>
        <end position="88"/>
    </location>
</feature>
<dbReference type="InterPro" id="IPR001279">
    <property type="entry name" value="Metallo-B-lactamas"/>
</dbReference>
<feature type="transmembrane region" description="Helical" evidence="2">
    <location>
        <begin position="12"/>
        <end position="30"/>
    </location>
</feature>
<feature type="domain" description="Metallo-beta-lactamase" evidence="3">
    <location>
        <begin position="102"/>
        <end position="296"/>
    </location>
</feature>
<dbReference type="SMART" id="SM00849">
    <property type="entry name" value="Lactamase_B"/>
    <property type="match status" value="1"/>
</dbReference>
<dbReference type="CDD" id="cd07731">
    <property type="entry name" value="ComA-like_MBL-fold"/>
    <property type="match status" value="1"/>
</dbReference>
<keyword evidence="2" id="KW-1133">Transmembrane helix</keyword>